<sequence length="615" mass="65961">MCGIIGYVGGRPALPILSTGLANLEYRGYDSAGVALSGEALAVYKTSGEVSALQSILPESTDHRAGIGHTRWSTHGPPTDENAHPHTDCTGRVAVVHNGIIENYDALRAELSDEHAFTSETDTEVVPHLIEDALDAGADPRAAVEEAVERLEGTYALVVTIAGVDELYATRQDSPLVVGHGEDGTFIGSDVTAFLEHTRDVTYVQDGDFAVIDDDGLALYRDDERVEPTVERLEYEADAAEKSGYDHYMLKEIHEQPRALRQTISGRIDPDAGSVDVEVDLPPEYIASIEEIQIVACGTSNYAGRYAAELLESTVDVRTTVEVASEYEFDGGRDPWRTLVVAVTQSGETADTLSAIRRAKRAGARTLAVTNTLGSTIVRETDDSVFIRAGPEIGVAATKTFASQVATLTLLAVHIGRERGTLPYGRAQELLDSVRQLPNAVQSVLDAEDRVREVAREYVDSDAFFFIGRQLGYPVSLEGALKLKEISYDHAEGFAAGELKHGPLALVTEETPVLALLTDGSRPKETLNNVKEVQARGAPVIGARTDAGDGSSAGAGPGGADASSYVDVDLPVPAIGDLEPLVANVYWQLFAYHVANEKGRPIDRPRNLAKSVTVE</sequence>
<dbReference type="Gene3D" id="3.60.20.10">
    <property type="entry name" value="Glutamine Phosphoribosylpyrophosphate, subunit 1, domain 1"/>
    <property type="match status" value="1"/>
</dbReference>
<dbReference type="AlphaFoldDB" id="A0ABD5SGL9"/>
<dbReference type="NCBIfam" id="NF001484">
    <property type="entry name" value="PRK00331.1"/>
    <property type="match status" value="1"/>
</dbReference>
<dbReference type="InterPro" id="IPR017932">
    <property type="entry name" value="GATase_2_dom"/>
</dbReference>
<protein>
    <recommendedName>
        <fullName evidence="4 11">Glutamine--fructose-6-phosphate aminotransferase [isomerizing]</fullName>
        <ecNumber evidence="3 11">2.6.1.16</ecNumber>
    </recommendedName>
    <alternativeName>
        <fullName evidence="11">D-fructose-6-phosphate amidotransferase</fullName>
    </alternativeName>
    <alternativeName>
        <fullName evidence="11">GFAT</fullName>
    </alternativeName>
    <alternativeName>
        <fullName evidence="11">Glucosamine-6-phosphate synthase</fullName>
    </alternativeName>
    <alternativeName>
        <fullName evidence="11">Hexosephosphate aminotransferase</fullName>
    </alternativeName>
    <alternativeName>
        <fullName evidence="11">L-glutamine--D-fructose-6-phosphate amidotransferase</fullName>
    </alternativeName>
</protein>
<dbReference type="PROSITE" id="PS51464">
    <property type="entry name" value="SIS"/>
    <property type="match status" value="2"/>
</dbReference>
<evidence type="ECO:0000256" key="5">
    <source>
        <dbReference type="ARBA" id="ARBA00022490"/>
    </source>
</evidence>
<evidence type="ECO:0000256" key="8">
    <source>
        <dbReference type="ARBA" id="ARBA00022737"/>
    </source>
</evidence>
<dbReference type="InterPro" id="IPR035490">
    <property type="entry name" value="GlmS/FrlB_SIS"/>
</dbReference>
<comment type="catalytic activity">
    <reaction evidence="1 11">
        <text>D-fructose 6-phosphate + L-glutamine = D-glucosamine 6-phosphate + L-glutamate</text>
        <dbReference type="Rhea" id="RHEA:13237"/>
        <dbReference type="ChEBI" id="CHEBI:29985"/>
        <dbReference type="ChEBI" id="CHEBI:58359"/>
        <dbReference type="ChEBI" id="CHEBI:58725"/>
        <dbReference type="ChEBI" id="CHEBI:61527"/>
        <dbReference type="EC" id="2.6.1.16"/>
    </reaction>
</comment>
<dbReference type="PANTHER" id="PTHR10937:SF0">
    <property type="entry name" value="GLUTAMINE--FRUCTOSE-6-PHOSPHATE TRANSAMINASE (ISOMERIZING)"/>
    <property type="match status" value="1"/>
</dbReference>
<feature type="domain" description="SIS" evidence="13">
    <location>
        <begin position="281"/>
        <end position="421"/>
    </location>
</feature>
<evidence type="ECO:0000259" key="12">
    <source>
        <dbReference type="PROSITE" id="PS51278"/>
    </source>
</evidence>
<evidence type="ECO:0000256" key="7">
    <source>
        <dbReference type="ARBA" id="ARBA00022679"/>
    </source>
</evidence>
<keyword evidence="6 11" id="KW-0032">Aminotransferase</keyword>
<evidence type="ECO:0000256" key="3">
    <source>
        <dbReference type="ARBA" id="ARBA00012916"/>
    </source>
</evidence>
<feature type="active site" description="For Fru-6P isomerization activity" evidence="11">
    <location>
        <position position="610"/>
    </location>
</feature>
<gene>
    <name evidence="11 14" type="primary">glmS</name>
    <name evidence="14" type="ORF">ACFQEU_11660</name>
</gene>
<dbReference type="SUPFAM" id="SSF53697">
    <property type="entry name" value="SIS domain"/>
    <property type="match status" value="1"/>
</dbReference>
<dbReference type="Gene3D" id="3.40.50.10490">
    <property type="entry name" value="Glucose-6-phosphate isomerase like protein, domain 1"/>
    <property type="match status" value="2"/>
</dbReference>
<dbReference type="GO" id="GO:0005975">
    <property type="term" value="P:carbohydrate metabolic process"/>
    <property type="evidence" value="ECO:0007669"/>
    <property type="project" value="UniProtKB-UniRule"/>
</dbReference>
<keyword evidence="5 11" id="KW-0963">Cytoplasm</keyword>
<keyword evidence="15" id="KW-1185">Reference proteome</keyword>
<dbReference type="Pfam" id="PF01380">
    <property type="entry name" value="SIS"/>
    <property type="match status" value="2"/>
</dbReference>
<comment type="caution">
    <text evidence="14">The sequence shown here is derived from an EMBL/GenBank/DDBJ whole genome shotgun (WGS) entry which is preliminary data.</text>
</comment>
<dbReference type="GO" id="GO:0004360">
    <property type="term" value="F:glutamine-fructose-6-phosphate transaminase (isomerizing) activity"/>
    <property type="evidence" value="ECO:0007669"/>
    <property type="project" value="UniProtKB-UniRule"/>
</dbReference>
<dbReference type="NCBIfam" id="TIGR01135">
    <property type="entry name" value="glmS"/>
    <property type="match status" value="1"/>
</dbReference>
<dbReference type="EC" id="2.6.1.16" evidence="3 11"/>
<dbReference type="Pfam" id="PF13522">
    <property type="entry name" value="GATase_6"/>
    <property type="match status" value="1"/>
</dbReference>
<dbReference type="FunFam" id="3.60.20.10:FF:000006">
    <property type="entry name" value="Glutamine--fructose-6-phosphate aminotransferase [isomerizing]"/>
    <property type="match status" value="1"/>
</dbReference>
<dbReference type="RefSeq" id="WP_379782314.1">
    <property type="nucleotide sequence ID" value="NZ_JBHSWW010000197.1"/>
</dbReference>
<dbReference type="InterPro" id="IPR035466">
    <property type="entry name" value="GlmS/AgaS_SIS"/>
</dbReference>
<dbReference type="PANTHER" id="PTHR10937">
    <property type="entry name" value="GLUCOSAMINE--FRUCTOSE-6-PHOSPHATE AMINOTRANSFERASE, ISOMERIZING"/>
    <property type="match status" value="1"/>
</dbReference>
<evidence type="ECO:0000259" key="13">
    <source>
        <dbReference type="PROSITE" id="PS51464"/>
    </source>
</evidence>
<evidence type="ECO:0000256" key="1">
    <source>
        <dbReference type="ARBA" id="ARBA00001031"/>
    </source>
</evidence>
<dbReference type="GO" id="GO:0005737">
    <property type="term" value="C:cytoplasm"/>
    <property type="evidence" value="ECO:0007669"/>
    <property type="project" value="UniProtKB-SubCell"/>
</dbReference>
<evidence type="ECO:0000313" key="14">
    <source>
        <dbReference type="EMBL" id="MFC6754112.1"/>
    </source>
</evidence>
<organism evidence="14 15">
    <name type="scientific">Halorubrum tibetense</name>
    <dbReference type="NCBI Taxonomy" id="175631"/>
    <lineage>
        <taxon>Archaea</taxon>
        <taxon>Methanobacteriati</taxon>
        <taxon>Methanobacteriota</taxon>
        <taxon>Stenosarchaea group</taxon>
        <taxon>Halobacteria</taxon>
        <taxon>Halobacteriales</taxon>
        <taxon>Haloferacaceae</taxon>
        <taxon>Halorubrum</taxon>
    </lineage>
</organism>
<dbReference type="EMBL" id="JBHSWW010000197">
    <property type="protein sequence ID" value="MFC6754112.1"/>
    <property type="molecule type" value="Genomic_DNA"/>
</dbReference>
<dbReference type="FunFam" id="3.40.50.10490:FF:000001">
    <property type="entry name" value="Glutamine--fructose-6-phosphate aminotransferase [isomerizing]"/>
    <property type="match status" value="1"/>
</dbReference>
<evidence type="ECO:0000256" key="10">
    <source>
        <dbReference type="ARBA" id="ARBA00055466"/>
    </source>
</evidence>
<feature type="active site" description="Nucleophile; for GATase activity" evidence="11">
    <location>
        <position position="2"/>
    </location>
</feature>
<feature type="domain" description="Glutamine amidotransferase type-2" evidence="12">
    <location>
        <begin position="2"/>
        <end position="215"/>
    </location>
</feature>
<dbReference type="CDD" id="cd05008">
    <property type="entry name" value="SIS_GlmS_GlmD_1"/>
    <property type="match status" value="1"/>
</dbReference>
<dbReference type="CDD" id="cd05009">
    <property type="entry name" value="SIS_GlmS_GlmD_2"/>
    <property type="match status" value="1"/>
</dbReference>
<name>A0ABD5SGL9_9EURY</name>
<comment type="function">
    <text evidence="10 11">Catalyzes the first step in hexosamine metabolism, converting fructose-6P into glucosamine-6P using glutamine as a nitrogen source.</text>
</comment>
<feature type="domain" description="SIS" evidence="13">
    <location>
        <begin position="454"/>
        <end position="605"/>
    </location>
</feature>
<feature type="initiator methionine" description="Removed" evidence="11">
    <location>
        <position position="1"/>
    </location>
</feature>
<dbReference type="InterPro" id="IPR047084">
    <property type="entry name" value="GFAT_N"/>
</dbReference>
<accession>A0ABD5SGL9</accession>
<dbReference type="HAMAP" id="MF_00164">
    <property type="entry name" value="GlmS"/>
    <property type="match status" value="1"/>
</dbReference>
<dbReference type="InterPro" id="IPR046348">
    <property type="entry name" value="SIS_dom_sf"/>
</dbReference>
<dbReference type="CDD" id="cd00714">
    <property type="entry name" value="GFAT"/>
    <property type="match status" value="1"/>
</dbReference>
<evidence type="ECO:0000256" key="6">
    <source>
        <dbReference type="ARBA" id="ARBA00022576"/>
    </source>
</evidence>
<dbReference type="InterPro" id="IPR001347">
    <property type="entry name" value="SIS_dom"/>
</dbReference>
<evidence type="ECO:0000256" key="9">
    <source>
        <dbReference type="ARBA" id="ARBA00022962"/>
    </source>
</evidence>
<reference evidence="14 15" key="1">
    <citation type="journal article" date="2019" name="Int. J. Syst. Evol. Microbiol.">
        <title>The Global Catalogue of Microorganisms (GCM) 10K type strain sequencing project: providing services to taxonomists for standard genome sequencing and annotation.</title>
        <authorList>
            <consortium name="The Broad Institute Genomics Platform"/>
            <consortium name="The Broad Institute Genome Sequencing Center for Infectious Disease"/>
            <person name="Wu L."/>
            <person name="Ma J."/>
        </authorList>
    </citation>
    <scope>NUCLEOTIDE SEQUENCE [LARGE SCALE GENOMIC DNA]</scope>
    <source>
        <strain evidence="14 15">CGMCC 1.3239</strain>
    </source>
</reference>
<dbReference type="InterPro" id="IPR005855">
    <property type="entry name" value="GFAT"/>
</dbReference>
<evidence type="ECO:0000256" key="4">
    <source>
        <dbReference type="ARBA" id="ARBA00016090"/>
    </source>
</evidence>
<evidence type="ECO:0000256" key="2">
    <source>
        <dbReference type="ARBA" id="ARBA00004496"/>
    </source>
</evidence>
<evidence type="ECO:0000313" key="15">
    <source>
        <dbReference type="Proteomes" id="UP001596442"/>
    </source>
</evidence>
<proteinExistence type="inferred from homology"/>
<evidence type="ECO:0000256" key="11">
    <source>
        <dbReference type="HAMAP-Rule" id="MF_00164"/>
    </source>
</evidence>
<keyword evidence="8" id="KW-0677">Repeat</keyword>
<dbReference type="PROSITE" id="PS51278">
    <property type="entry name" value="GATASE_TYPE_2"/>
    <property type="match status" value="1"/>
</dbReference>
<dbReference type="Proteomes" id="UP001596442">
    <property type="component" value="Unassembled WGS sequence"/>
</dbReference>
<comment type="subcellular location">
    <subcellularLocation>
        <location evidence="2 11">Cytoplasm</location>
    </subcellularLocation>
</comment>
<comment type="subunit">
    <text evidence="11">Homodimer.</text>
</comment>
<keyword evidence="9" id="KW-0315">Glutamine amidotransferase</keyword>
<dbReference type="InterPro" id="IPR029055">
    <property type="entry name" value="Ntn_hydrolases_N"/>
</dbReference>
<keyword evidence="7 11" id="KW-0808">Transferase</keyword>
<dbReference type="SUPFAM" id="SSF56235">
    <property type="entry name" value="N-terminal nucleophile aminohydrolases (Ntn hydrolases)"/>
    <property type="match status" value="1"/>
</dbReference>